<keyword evidence="1" id="KW-1133">Transmembrane helix</keyword>
<accession>A0A645I5A8</accession>
<reference evidence="2" key="1">
    <citation type="submission" date="2019-08" db="EMBL/GenBank/DDBJ databases">
        <authorList>
            <person name="Kucharzyk K."/>
            <person name="Murdoch R.W."/>
            <person name="Higgins S."/>
            <person name="Loffler F."/>
        </authorList>
    </citation>
    <scope>NUCLEOTIDE SEQUENCE</scope>
</reference>
<sequence>MLYFVLSNMPRWSPAVFNAQSVFNILGTMLCLLFMVSFYEKTREDVWKELNAAIRLLDENKGRRG</sequence>
<evidence type="ECO:0000256" key="1">
    <source>
        <dbReference type="SAM" id="Phobius"/>
    </source>
</evidence>
<dbReference type="AlphaFoldDB" id="A0A645I5A8"/>
<name>A0A645I5A8_9ZZZZ</name>
<gene>
    <name evidence="2" type="ORF">SDC9_193531</name>
</gene>
<proteinExistence type="predicted"/>
<keyword evidence="1" id="KW-0812">Transmembrane</keyword>
<dbReference type="EMBL" id="VSSQ01106216">
    <property type="protein sequence ID" value="MPN45952.1"/>
    <property type="molecule type" value="Genomic_DNA"/>
</dbReference>
<protein>
    <submittedName>
        <fullName evidence="2">Uncharacterized protein</fullName>
    </submittedName>
</protein>
<organism evidence="2">
    <name type="scientific">bioreactor metagenome</name>
    <dbReference type="NCBI Taxonomy" id="1076179"/>
    <lineage>
        <taxon>unclassified sequences</taxon>
        <taxon>metagenomes</taxon>
        <taxon>ecological metagenomes</taxon>
    </lineage>
</organism>
<comment type="caution">
    <text evidence="2">The sequence shown here is derived from an EMBL/GenBank/DDBJ whole genome shotgun (WGS) entry which is preliminary data.</text>
</comment>
<keyword evidence="1" id="KW-0472">Membrane</keyword>
<feature type="transmembrane region" description="Helical" evidence="1">
    <location>
        <begin position="20"/>
        <end position="39"/>
    </location>
</feature>
<evidence type="ECO:0000313" key="2">
    <source>
        <dbReference type="EMBL" id="MPN45952.1"/>
    </source>
</evidence>